<evidence type="ECO:0000313" key="2">
    <source>
        <dbReference type="EMBL" id="KAJ4490994.1"/>
    </source>
</evidence>
<dbReference type="Proteomes" id="UP001150266">
    <property type="component" value="Unassembled WGS sequence"/>
</dbReference>
<accession>A0A9W9AVT4</accession>
<gene>
    <name evidence="2" type="ORF">J3R30DRAFT_3428156</name>
</gene>
<organism evidence="2 3">
    <name type="scientific">Lentinula aciculospora</name>
    <dbReference type="NCBI Taxonomy" id="153920"/>
    <lineage>
        <taxon>Eukaryota</taxon>
        <taxon>Fungi</taxon>
        <taxon>Dikarya</taxon>
        <taxon>Basidiomycota</taxon>
        <taxon>Agaricomycotina</taxon>
        <taxon>Agaricomycetes</taxon>
        <taxon>Agaricomycetidae</taxon>
        <taxon>Agaricales</taxon>
        <taxon>Marasmiineae</taxon>
        <taxon>Omphalotaceae</taxon>
        <taxon>Lentinula</taxon>
    </lineage>
</organism>
<proteinExistence type="predicted"/>
<keyword evidence="3" id="KW-1185">Reference proteome</keyword>
<comment type="caution">
    <text evidence="2">The sequence shown here is derived from an EMBL/GenBank/DDBJ whole genome shotgun (WGS) entry which is preliminary data.</text>
</comment>
<reference evidence="2" key="1">
    <citation type="submission" date="2022-08" db="EMBL/GenBank/DDBJ databases">
        <title>A Global Phylogenomic Analysis of the Shiitake Genus Lentinula.</title>
        <authorList>
            <consortium name="DOE Joint Genome Institute"/>
            <person name="Sierra-Patev S."/>
            <person name="Min B."/>
            <person name="Naranjo-Ortiz M."/>
            <person name="Looney B."/>
            <person name="Konkel Z."/>
            <person name="Slot J.C."/>
            <person name="Sakamoto Y."/>
            <person name="Steenwyk J.L."/>
            <person name="Rokas A."/>
            <person name="Carro J."/>
            <person name="Camarero S."/>
            <person name="Ferreira P."/>
            <person name="Molpeceres G."/>
            <person name="Ruiz-Duenas F.J."/>
            <person name="Serrano A."/>
            <person name="Henrissat B."/>
            <person name="Drula E."/>
            <person name="Hughes K.W."/>
            <person name="Mata J.L."/>
            <person name="Ishikawa N.K."/>
            <person name="Vargas-Isla R."/>
            <person name="Ushijima S."/>
            <person name="Smith C.A."/>
            <person name="Ahrendt S."/>
            <person name="Andreopoulos W."/>
            <person name="He G."/>
            <person name="Labutti K."/>
            <person name="Lipzen A."/>
            <person name="Ng V."/>
            <person name="Riley R."/>
            <person name="Sandor L."/>
            <person name="Barry K."/>
            <person name="Martinez A.T."/>
            <person name="Xiao Y."/>
            <person name="Gibbons J.G."/>
            <person name="Terashima K."/>
            <person name="Grigoriev I.V."/>
            <person name="Hibbett D.S."/>
        </authorList>
    </citation>
    <scope>NUCLEOTIDE SEQUENCE</scope>
    <source>
        <strain evidence="2">JLM2183</strain>
    </source>
</reference>
<sequence length="76" mass="8501">MSNIFIFEMLLGFTNVLTASLVTTILRDIRTIIIVPPLSPVSCHISSTYIHTTLQNEIGRAIADSDFTFSPRMNPF</sequence>
<dbReference type="AlphaFoldDB" id="A0A9W9AVT4"/>
<keyword evidence="1" id="KW-0472">Membrane</keyword>
<name>A0A9W9AVT4_9AGAR</name>
<feature type="transmembrane region" description="Helical" evidence="1">
    <location>
        <begin position="6"/>
        <end position="26"/>
    </location>
</feature>
<evidence type="ECO:0000256" key="1">
    <source>
        <dbReference type="SAM" id="Phobius"/>
    </source>
</evidence>
<evidence type="ECO:0000313" key="3">
    <source>
        <dbReference type="Proteomes" id="UP001150266"/>
    </source>
</evidence>
<protein>
    <submittedName>
        <fullName evidence="2">Uncharacterized protein</fullName>
    </submittedName>
</protein>
<dbReference type="EMBL" id="JAOTPV010000001">
    <property type="protein sequence ID" value="KAJ4490994.1"/>
    <property type="molecule type" value="Genomic_DNA"/>
</dbReference>
<keyword evidence="1" id="KW-0812">Transmembrane</keyword>
<keyword evidence="1" id="KW-1133">Transmembrane helix</keyword>